<evidence type="ECO:0000313" key="3">
    <source>
        <dbReference type="Proteomes" id="UP001457282"/>
    </source>
</evidence>
<feature type="compositionally biased region" description="Low complexity" evidence="1">
    <location>
        <begin position="25"/>
        <end position="35"/>
    </location>
</feature>
<reference evidence="2 3" key="1">
    <citation type="journal article" date="2023" name="G3 (Bethesda)">
        <title>A chromosome-length genome assembly and annotation of blackberry (Rubus argutus, cv. 'Hillquist').</title>
        <authorList>
            <person name="Bruna T."/>
            <person name="Aryal R."/>
            <person name="Dudchenko O."/>
            <person name="Sargent D.J."/>
            <person name="Mead D."/>
            <person name="Buti M."/>
            <person name="Cavallini A."/>
            <person name="Hytonen T."/>
            <person name="Andres J."/>
            <person name="Pham M."/>
            <person name="Weisz D."/>
            <person name="Mascagni F."/>
            <person name="Usai G."/>
            <person name="Natali L."/>
            <person name="Bassil N."/>
            <person name="Fernandez G.E."/>
            <person name="Lomsadze A."/>
            <person name="Armour M."/>
            <person name="Olukolu B."/>
            <person name="Poorten T."/>
            <person name="Britton C."/>
            <person name="Davik J."/>
            <person name="Ashrafi H."/>
            <person name="Aiden E.L."/>
            <person name="Borodovsky M."/>
            <person name="Worthington M."/>
        </authorList>
    </citation>
    <scope>NUCLEOTIDE SEQUENCE [LARGE SCALE GENOMIC DNA]</scope>
    <source>
        <strain evidence="2">PI 553951</strain>
    </source>
</reference>
<evidence type="ECO:0000256" key="1">
    <source>
        <dbReference type="SAM" id="MobiDB-lite"/>
    </source>
</evidence>
<gene>
    <name evidence="2" type="ORF">M0R45_028086</name>
</gene>
<name>A0AAW1W694_RUBAR</name>
<keyword evidence="3" id="KW-1185">Reference proteome</keyword>
<feature type="region of interest" description="Disordered" evidence="1">
    <location>
        <begin position="1"/>
        <end position="39"/>
    </location>
</feature>
<feature type="compositionally biased region" description="Basic and acidic residues" evidence="1">
    <location>
        <begin position="1"/>
        <end position="11"/>
    </location>
</feature>
<evidence type="ECO:0000313" key="2">
    <source>
        <dbReference type="EMBL" id="KAK9919495.1"/>
    </source>
</evidence>
<dbReference type="Proteomes" id="UP001457282">
    <property type="component" value="Unassembled WGS sequence"/>
</dbReference>
<proteinExistence type="predicted"/>
<accession>A0AAW1W694</accession>
<sequence>MQTKGGTKEAFVKLSLPIKGKSKKSSSNNNSHHGGAVTMRECPDNRVGILVLVGSDFRVWRGRVRGVRWNWSREREGCPNRLKAEYDGAKMVRD</sequence>
<dbReference type="AlphaFoldDB" id="A0AAW1W694"/>
<organism evidence="2 3">
    <name type="scientific">Rubus argutus</name>
    <name type="common">Southern blackberry</name>
    <dbReference type="NCBI Taxonomy" id="59490"/>
    <lineage>
        <taxon>Eukaryota</taxon>
        <taxon>Viridiplantae</taxon>
        <taxon>Streptophyta</taxon>
        <taxon>Embryophyta</taxon>
        <taxon>Tracheophyta</taxon>
        <taxon>Spermatophyta</taxon>
        <taxon>Magnoliopsida</taxon>
        <taxon>eudicotyledons</taxon>
        <taxon>Gunneridae</taxon>
        <taxon>Pentapetalae</taxon>
        <taxon>rosids</taxon>
        <taxon>fabids</taxon>
        <taxon>Rosales</taxon>
        <taxon>Rosaceae</taxon>
        <taxon>Rosoideae</taxon>
        <taxon>Rosoideae incertae sedis</taxon>
        <taxon>Rubus</taxon>
    </lineage>
</organism>
<protein>
    <submittedName>
        <fullName evidence="2">Uncharacterized protein</fullName>
    </submittedName>
</protein>
<dbReference type="EMBL" id="JBEDUW010000006">
    <property type="protein sequence ID" value="KAK9919495.1"/>
    <property type="molecule type" value="Genomic_DNA"/>
</dbReference>
<comment type="caution">
    <text evidence="2">The sequence shown here is derived from an EMBL/GenBank/DDBJ whole genome shotgun (WGS) entry which is preliminary data.</text>
</comment>